<dbReference type="AlphaFoldDB" id="A0A1V2KC60"/>
<dbReference type="Proteomes" id="UP000189295">
    <property type="component" value="Unassembled WGS sequence"/>
</dbReference>
<sequence length="110" mass="11499">MGLTNLRQRAMQGLSERVSSHFPVALNVKDDSGSEKAKGAAITMAGAAMQGVGGRIAASGGFGAKVLGGAMVWGGRAAEEYGKDRYERAGDTSNNSGNYNIYDPNNWGDR</sequence>
<evidence type="ECO:0000313" key="3">
    <source>
        <dbReference type="Proteomes" id="UP000189295"/>
    </source>
</evidence>
<dbReference type="EMBL" id="MNPW01000004">
    <property type="protein sequence ID" value="ONH55179.1"/>
    <property type="molecule type" value="Genomic_DNA"/>
</dbReference>
<name>A0A1V2KC60_PSECE</name>
<organism evidence="2 3">
    <name type="scientific">Pseudomonas cedrina subsp. cedrina</name>
    <dbReference type="NCBI Taxonomy" id="76762"/>
    <lineage>
        <taxon>Bacteria</taxon>
        <taxon>Pseudomonadati</taxon>
        <taxon>Pseudomonadota</taxon>
        <taxon>Gammaproteobacteria</taxon>
        <taxon>Pseudomonadales</taxon>
        <taxon>Pseudomonadaceae</taxon>
        <taxon>Pseudomonas</taxon>
    </lineage>
</organism>
<evidence type="ECO:0000256" key="1">
    <source>
        <dbReference type="SAM" id="MobiDB-lite"/>
    </source>
</evidence>
<reference evidence="2 3" key="1">
    <citation type="submission" date="2016-10" db="EMBL/GenBank/DDBJ databases">
        <title>Pseudomonas lactis sp. nov. and Pseudomonas paralactis sp. nov., isolated from bovine raw milk.</title>
        <authorList>
            <person name="Von Neubeck M."/>
            <person name="Huptas C."/>
            <person name="Glueck C."/>
            <person name="Krewinkel M."/>
            <person name="Stoeckel M."/>
            <person name="Stressler T."/>
            <person name="Fischer L."/>
            <person name="Hinrichs J."/>
            <person name="Scherer S."/>
            <person name="Wenning M."/>
        </authorList>
    </citation>
    <scope>NUCLEOTIDE SEQUENCE [LARGE SCALE GENOMIC DNA]</scope>
    <source>
        <strain evidence="2 3">DSM 17516</strain>
    </source>
</reference>
<comment type="caution">
    <text evidence="2">The sequence shown here is derived from an EMBL/GenBank/DDBJ whole genome shotgun (WGS) entry which is preliminary data.</text>
</comment>
<evidence type="ECO:0000313" key="2">
    <source>
        <dbReference type="EMBL" id="ONH55179.1"/>
    </source>
</evidence>
<protein>
    <submittedName>
        <fullName evidence="2">Uncharacterized protein</fullName>
    </submittedName>
</protein>
<feature type="region of interest" description="Disordered" evidence="1">
    <location>
        <begin position="86"/>
        <end position="110"/>
    </location>
</feature>
<accession>A0A1V2KC60</accession>
<proteinExistence type="predicted"/>
<gene>
    <name evidence="2" type="ORF">BLL36_09745</name>
</gene>